<feature type="region of interest" description="Disordered" evidence="1">
    <location>
        <begin position="23"/>
        <end position="46"/>
    </location>
</feature>
<feature type="region of interest" description="Disordered" evidence="1">
    <location>
        <begin position="244"/>
        <end position="299"/>
    </location>
</feature>
<feature type="compositionally biased region" description="Polar residues" evidence="1">
    <location>
        <begin position="355"/>
        <end position="371"/>
    </location>
</feature>
<dbReference type="STRING" id="98403.A0A151GKC3"/>
<feature type="region of interest" description="Disordered" evidence="1">
    <location>
        <begin position="122"/>
        <end position="206"/>
    </location>
</feature>
<organism evidence="2 3">
    <name type="scientific">Drechmeria coniospora</name>
    <name type="common">Nematophagous fungus</name>
    <name type="synonym">Meria coniospora</name>
    <dbReference type="NCBI Taxonomy" id="98403"/>
    <lineage>
        <taxon>Eukaryota</taxon>
        <taxon>Fungi</taxon>
        <taxon>Dikarya</taxon>
        <taxon>Ascomycota</taxon>
        <taxon>Pezizomycotina</taxon>
        <taxon>Sordariomycetes</taxon>
        <taxon>Hypocreomycetidae</taxon>
        <taxon>Hypocreales</taxon>
        <taxon>Ophiocordycipitaceae</taxon>
        <taxon>Drechmeria</taxon>
    </lineage>
</organism>
<gene>
    <name evidence="2" type="ORF">DCS_04561</name>
</gene>
<feature type="compositionally biased region" description="Low complexity" evidence="1">
    <location>
        <begin position="613"/>
        <end position="628"/>
    </location>
</feature>
<name>A0A151GKC3_DRECN</name>
<dbReference type="RefSeq" id="XP_040656902.1">
    <property type="nucleotide sequence ID" value="XM_040801869.1"/>
</dbReference>
<comment type="caution">
    <text evidence="2">The sequence shown here is derived from an EMBL/GenBank/DDBJ whole genome shotgun (WGS) entry which is preliminary data.</text>
</comment>
<keyword evidence="3" id="KW-1185">Reference proteome</keyword>
<feature type="region of interest" description="Disordered" evidence="1">
    <location>
        <begin position="334"/>
        <end position="458"/>
    </location>
</feature>
<reference evidence="2 3" key="1">
    <citation type="journal article" date="2016" name="Sci. Rep.">
        <title>Insights into Adaptations to a Near-Obligate Nematode Endoparasitic Lifestyle from the Finished Genome of Drechmeria coniospora.</title>
        <authorList>
            <person name="Zhang L."/>
            <person name="Zhou Z."/>
            <person name="Guo Q."/>
            <person name="Fokkens L."/>
            <person name="Miskei M."/>
            <person name="Pocsi I."/>
            <person name="Zhang W."/>
            <person name="Chen M."/>
            <person name="Wang L."/>
            <person name="Sun Y."/>
            <person name="Donzelli B.G."/>
            <person name="Gibson D.M."/>
            <person name="Nelson D.R."/>
            <person name="Luo J.G."/>
            <person name="Rep M."/>
            <person name="Liu H."/>
            <person name="Yang S."/>
            <person name="Wang J."/>
            <person name="Krasnoff S.B."/>
            <person name="Xu Y."/>
            <person name="Molnar I."/>
            <person name="Lin M."/>
        </authorList>
    </citation>
    <scope>NUCLEOTIDE SEQUENCE [LARGE SCALE GENOMIC DNA]</scope>
    <source>
        <strain evidence="2 3">ARSEF 6962</strain>
    </source>
</reference>
<evidence type="ECO:0000313" key="3">
    <source>
        <dbReference type="Proteomes" id="UP000076580"/>
    </source>
</evidence>
<feature type="compositionally biased region" description="Low complexity" evidence="1">
    <location>
        <begin position="244"/>
        <end position="253"/>
    </location>
</feature>
<feature type="compositionally biased region" description="Basic and acidic residues" evidence="1">
    <location>
        <begin position="334"/>
        <end position="354"/>
    </location>
</feature>
<evidence type="ECO:0000313" key="2">
    <source>
        <dbReference type="EMBL" id="KYK57550.1"/>
    </source>
</evidence>
<protein>
    <submittedName>
        <fullName evidence="2">Uncharacterized protein</fullName>
    </submittedName>
</protein>
<sequence>MLTEKRTSYMPNARFAIKRRHCPSKSLDADPCCKQPRPSDDASSFKSSRTLSWIPSLIRRAANPPVMVRTGHEMRRIVNPLPPIPPSLHSSPSDSAECQEGCQPLARCLPRETCRRLPSIEGPAQMDQKEQEHSHQRLARPALPFCATGTSLEEQTPPRRSPPSSPLRSPPRSPPTFSDVDLVKTCGHGNMVGKQGRTSEEEEELSANIRQLIQETERAFEAVGNALNDVQLTSRDVRLLEPAAPAPVAGTPPSSGSCKGVPSPRTVPTRKSSVSKSRKRKQKMAGKQSSPRAAKLQAKAARLAMSESVSNLIQGQRFRRIVADEMLTPARMDEMRRAREREQAQSETTLRLECRSSNGSCQSVGTDQSDTPLEPFHLESLVSSIEASSEHTPPGAGEPKEQASPEQASPERPLPRTSEHEEQAPAALTEHRVFRADHSLQQRGSREDGWRRGEKESDERMTLADFAFPVIPPRYAGRQGSRAQMARLPTIPEITGSNEGQTTGILDGDSSDNDEAVFLRGTALSSANRSFRHGHIVCHKRGVTREQAEAEVDETVDWTAFQMAILGGAGDLVSGMYEDDQNRMADEMVAWFDTFGFESHGELVSGAVSSARNSSQSASSSSPSTVQSDTELPIPVQSESRARRHGYDDVVHFGSMPDALDALSIFRGDGRRRWTMEGPPKSSARKGSAGHRARPRPLVVGGETVDGEGVGVPERAAEVIPMGCNMMNDLDDFLRWEAAYMHGSVI</sequence>
<feature type="region of interest" description="Disordered" evidence="1">
    <location>
        <begin position="673"/>
        <end position="706"/>
    </location>
</feature>
<accession>A0A151GKC3</accession>
<evidence type="ECO:0000256" key="1">
    <source>
        <dbReference type="SAM" id="MobiDB-lite"/>
    </source>
</evidence>
<feature type="compositionally biased region" description="Pro residues" evidence="1">
    <location>
        <begin position="159"/>
        <end position="174"/>
    </location>
</feature>
<feature type="compositionally biased region" description="Basic and acidic residues" evidence="1">
    <location>
        <begin position="413"/>
        <end position="458"/>
    </location>
</feature>
<feature type="compositionally biased region" description="Polar residues" evidence="1">
    <location>
        <begin position="381"/>
        <end position="391"/>
    </location>
</feature>
<feature type="region of interest" description="Disordered" evidence="1">
    <location>
        <begin position="613"/>
        <end position="641"/>
    </location>
</feature>
<dbReference type="AlphaFoldDB" id="A0A151GKC3"/>
<dbReference type="GeneID" id="63717204"/>
<dbReference type="EMBL" id="LAYC01000002">
    <property type="protein sequence ID" value="KYK57550.1"/>
    <property type="molecule type" value="Genomic_DNA"/>
</dbReference>
<proteinExistence type="predicted"/>
<dbReference type="InParanoid" id="A0A151GKC3"/>
<dbReference type="Proteomes" id="UP000076580">
    <property type="component" value="Chromosome 02"/>
</dbReference>